<evidence type="ECO:0000256" key="9">
    <source>
        <dbReference type="PIRSR" id="PIRSR601952-1"/>
    </source>
</evidence>
<feature type="chain" id="PRO_5020039226" description="Alkaline phosphatase" evidence="13">
    <location>
        <begin position="20"/>
        <end position="485"/>
    </location>
</feature>
<comment type="catalytic activity">
    <reaction evidence="12">
        <text>a phosphate monoester + H2O = an alcohol + phosphate</text>
        <dbReference type="Rhea" id="RHEA:15017"/>
        <dbReference type="ChEBI" id="CHEBI:15377"/>
        <dbReference type="ChEBI" id="CHEBI:30879"/>
        <dbReference type="ChEBI" id="CHEBI:43474"/>
        <dbReference type="ChEBI" id="CHEBI:67140"/>
        <dbReference type="EC" id="3.1.3.1"/>
    </reaction>
</comment>
<keyword evidence="4" id="KW-0336">GPI-anchor</keyword>
<reference evidence="14 15" key="2">
    <citation type="submission" date="2019-04" db="EMBL/GenBank/DDBJ databases">
        <title>The genome sequence of big-headed turtle.</title>
        <authorList>
            <person name="Gong S."/>
        </authorList>
    </citation>
    <scope>NUCLEOTIDE SEQUENCE [LARGE SCALE GENOMIC DNA]</scope>
    <source>
        <strain evidence="14">DO16091913</strain>
        <tissue evidence="14">Muscle</tissue>
    </source>
</reference>
<keyword evidence="15" id="KW-1185">Reference proteome</keyword>
<dbReference type="Proteomes" id="UP000297703">
    <property type="component" value="Unassembled WGS sequence"/>
</dbReference>
<keyword evidence="4" id="KW-0325">Glycoprotein</keyword>
<dbReference type="InterPro" id="IPR017850">
    <property type="entry name" value="Alkaline_phosphatase_core_sf"/>
</dbReference>
<dbReference type="PROSITE" id="PS00123">
    <property type="entry name" value="ALKALINE_PHOSPHATASE"/>
    <property type="match status" value="1"/>
</dbReference>
<dbReference type="Gene3D" id="3.40.720.10">
    <property type="entry name" value="Alkaline Phosphatase, subunit A"/>
    <property type="match status" value="2"/>
</dbReference>
<dbReference type="OrthoDB" id="5818554at2759"/>
<name>A0A4D9EAY6_9SAUR</name>
<keyword evidence="13" id="KW-0732">Signal</keyword>
<comment type="similarity">
    <text evidence="2 11">Belongs to the alkaline phosphatase family.</text>
</comment>
<keyword evidence="7 10" id="KW-0862">Zinc</keyword>
<keyword evidence="6 12" id="KW-0378">Hydrolase</keyword>
<dbReference type="STRING" id="55544.A0A4D9EAY6"/>
<evidence type="ECO:0000256" key="6">
    <source>
        <dbReference type="ARBA" id="ARBA00022801"/>
    </source>
</evidence>
<feature type="binding site" evidence="10">
    <location>
        <position position="408"/>
    </location>
    <ligand>
        <name>Zn(2+)</name>
        <dbReference type="ChEBI" id="CHEBI:29105"/>
        <label>2</label>
    </ligand>
</feature>
<dbReference type="InterPro" id="IPR018299">
    <property type="entry name" value="Alkaline_phosphatase_AS"/>
</dbReference>
<proteinExistence type="inferred from homology"/>
<dbReference type="EMBL" id="QXTE01000125">
    <property type="protein sequence ID" value="TFK04902.1"/>
    <property type="molecule type" value="Genomic_DNA"/>
</dbReference>
<evidence type="ECO:0000256" key="11">
    <source>
        <dbReference type="RuleBase" id="RU003946"/>
    </source>
</evidence>
<dbReference type="Pfam" id="PF00245">
    <property type="entry name" value="Alk_phosphatase"/>
    <property type="match status" value="2"/>
</dbReference>
<evidence type="ECO:0000256" key="13">
    <source>
        <dbReference type="SAM" id="SignalP"/>
    </source>
</evidence>
<feature type="binding site" evidence="10">
    <location>
        <position position="287"/>
    </location>
    <ligand>
        <name>Mg(2+)</name>
        <dbReference type="ChEBI" id="CHEBI:18420"/>
    </ligand>
</feature>
<dbReference type="CDD" id="cd16012">
    <property type="entry name" value="ALP"/>
    <property type="match status" value="1"/>
</dbReference>
<evidence type="ECO:0000256" key="7">
    <source>
        <dbReference type="ARBA" id="ARBA00022833"/>
    </source>
</evidence>
<comment type="cofactor">
    <cofactor evidence="10">
        <name>Zn(2+)</name>
        <dbReference type="ChEBI" id="CHEBI:29105"/>
    </cofactor>
    <text evidence="10">Binds 2 Zn(2+) ions.</text>
</comment>
<feature type="binding site" evidence="10">
    <location>
        <position position="179"/>
    </location>
    <ligand>
        <name>Mg(2+)</name>
        <dbReference type="ChEBI" id="CHEBI:18420"/>
    </ligand>
</feature>
<comment type="caution">
    <text evidence="14">The sequence shown here is derived from an EMBL/GenBank/DDBJ whole genome shotgun (WGS) entry which is preliminary data.</text>
</comment>
<dbReference type="SMART" id="SM00098">
    <property type="entry name" value="alkPPc"/>
    <property type="match status" value="1"/>
</dbReference>
<feature type="binding site" evidence="10">
    <location>
        <position position="68"/>
    </location>
    <ligand>
        <name>Mg(2+)</name>
        <dbReference type="ChEBI" id="CHEBI:18420"/>
    </ligand>
</feature>
<accession>A0A4D9EAY6</accession>
<feature type="signal peptide" evidence="13">
    <location>
        <begin position="1"/>
        <end position="19"/>
    </location>
</feature>
<evidence type="ECO:0000256" key="2">
    <source>
        <dbReference type="ARBA" id="ARBA00005984"/>
    </source>
</evidence>
<keyword evidence="8 10" id="KW-0460">Magnesium</keyword>
<evidence type="ECO:0000256" key="12">
    <source>
        <dbReference type="RuleBase" id="RU003947"/>
    </source>
</evidence>
<feature type="binding site" evidence="10">
    <location>
        <position position="296"/>
    </location>
    <ligand>
        <name>Zn(2+)</name>
        <dbReference type="ChEBI" id="CHEBI:29105"/>
        <label>2</label>
    </ligand>
</feature>
<dbReference type="GO" id="GO:0005886">
    <property type="term" value="C:plasma membrane"/>
    <property type="evidence" value="ECO:0007669"/>
    <property type="project" value="UniProtKB-SubCell"/>
</dbReference>
<reference evidence="14 15" key="1">
    <citation type="submission" date="2019-04" db="EMBL/GenBank/DDBJ databases">
        <title>Draft genome of the big-headed turtle Platysternon megacephalum.</title>
        <authorList>
            <person name="Gong S."/>
        </authorList>
    </citation>
    <scope>NUCLEOTIDE SEQUENCE [LARGE SCALE GENOMIC DNA]</scope>
    <source>
        <strain evidence="14">DO16091913</strain>
        <tissue evidence="14">Muscle</tissue>
    </source>
</reference>
<comment type="subcellular location">
    <subcellularLocation>
        <location evidence="1">Cell membrane</location>
        <topology evidence="1">Lipid-anchor</topology>
        <topology evidence="1">GPI-anchor</topology>
    </subcellularLocation>
</comment>
<evidence type="ECO:0000313" key="15">
    <source>
        <dbReference type="Proteomes" id="UP000297703"/>
    </source>
</evidence>
<dbReference type="InterPro" id="IPR001952">
    <property type="entry name" value="Alkaline_phosphatase"/>
</dbReference>
<dbReference type="PANTHER" id="PTHR11596">
    <property type="entry name" value="ALKALINE PHOSPHATASE"/>
    <property type="match status" value="1"/>
</dbReference>
<feature type="binding site" evidence="10">
    <location>
        <position position="334"/>
    </location>
    <ligand>
        <name>Zn(2+)</name>
        <dbReference type="ChEBI" id="CHEBI:29105"/>
        <label>2</label>
    </ligand>
</feature>
<dbReference type="EC" id="3.1.3.1" evidence="3 12"/>
<dbReference type="GO" id="GO:0098552">
    <property type="term" value="C:side of membrane"/>
    <property type="evidence" value="ECO:0007669"/>
    <property type="project" value="UniProtKB-KW"/>
</dbReference>
<protein>
    <recommendedName>
        <fullName evidence="3 12">Alkaline phosphatase</fullName>
        <ecNumber evidence="3 12">3.1.3.1</ecNumber>
    </recommendedName>
</protein>
<evidence type="ECO:0000256" key="8">
    <source>
        <dbReference type="ARBA" id="ARBA00022842"/>
    </source>
</evidence>
<dbReference type="GO" id="GO:0004035">
    <property type="term" value="F:alkaline phosphatase activity"/>
    <property type="evidence" value="ECO:0007669"/>
    <property type="project" value="UniProtKB-EC"/>
</dbReference>
<dbReference type="AlphaFoldDB" id="A0A4D9EAY6"/>
<evidence type="ECO:0000256" key="3">
    <source>
        <dbReference type="ARBA" id="ARBA00012647"/>
    </source>
</evidence>
<feature type="binding site" evidence="10">
    <location>
        <position position="181"/>
    </location>
    <ligand>
        <name>Mg(2+)</name>
        <dbReference type="ChEBI" id="CHEBI:18420"/>
    </ligand>
</feature>
<keyword evidence="5 10" id="KW-0479">Metal-binding</keyword>
<gene>
    <name evidence="14" type="ORF">DR999_PMT12515</name>
</gene>
<dbReference type="PANTHER" id="PTHR11596:SF93">
    <property type="entry name" value="ALKALINE PHOSPHATASE"/>
    <property type="match status" value="1"/>
</dbReference>
<comment type="cofactor">
    <cofactor evidence="10">
        <name>Mg(2+)</name>
        <dbReference type="ChEBI" id="CHEBI:18420"/>
    </cofactor>
    <text evidence="10">Binds 1 Mg(2+) ion.</text>
</comment>
<feature type="active site" description="Phosphoserine intermediate" evidence="9">
    <location>
        <position position="118"/>
    </location>
</feature>
<feature type="binding site" evidence="10">
    <location>
        <position position="292"/>
    </location>
    <ligand>
        <name>Zn(2+)</name>
        <dbReference type="ChEBI" id="CHEBI:29105"/>
        <label>2</label>
    </ligand>
</feature>
<evidence type="ECO:0000256" key="5">
    <source>
        <dbReference type="ARBA" id="ARBA00022723"/>
    </source>
</evidence>
<evidence type="ECO:0000313" key="14">
    <source>
        <dbReference type="EMBL" id="TFK04902.1"/>
    </source>
</evidence>
<dbReference type="GO" id="GO:0046872">
    <property type="term" value="F:metal ion binding"/>
    <property type="evidence" value="ECO:0007669"/>
    <property type="project" value="UniProtKB-KW"/>
</dbReference>
<evidence type="ECO:0000256" key="4">
    <source>
        <dbReference type="ARBA" id="ARBA00022622"/>
    </source>
</evidence>
<evidence type="ECO:0000256" key="10">
    <source>
        <dbReference type="PIRSR" id="PIRSR601952-2"/>
    </source>
</evidence>
<keyword evidence="4" id="KW-0472">Membrane</keyword>
<feature type="binding site" evidence="10">
    <location>
        <position position="68"/>
    </location>
    <ligand>
        <name>Zn(2+)</name>
        <dbReference type="ChEBI" id="CHEBI:29105"/>
        <label>2</label>
    </ligand>
</feature>
<keyword evidence="4" id="KW-0449">Lipoprotein</keyword>
<evidence type="ECO:0000256" key="1">
    <source>
        <dbReference type="ARBA" id="ARBA00004609"/>
    </source>
</evidence>
<dbReference type="PRINTS" id="PR00113">
    <property type="entry name" value="ALKPHPHTASE"/>
</dbReference>
<feature type="binding site" evidence="10">
    <location>
        <position position="333"/>
    </location>
    <ligand>
        <name>Zn(2+)</name>
        <dbReference type="ChEBI" id="CHEBI:29105"/>
        <label>2</label>
    </ligand>
</feature>
<dbReference type="SUPFAM" id="SSF53649">
    <property type="entry name" value="Alkaline phosphatase-like"/>
    <property type="match status" value="1"/>
</dbReference>
<sequence length="485" mass="51808">MSSLQHLATPGICVYLCLAAGLAAAPASLEDEKAPAYWNERARRTLESALTLAPVTRRAKNIILFLGDGMGISTVSAARIYKGQLEGGPGEDSQLAMETFPYVALAKTYNVDRQVPDSAGTGTAYLCGVKANAKTLGVSAAAAYGKCNTTWGNEVHSVLHRAKQSGKSVGIVTTTRVQHASPGASYAHVVNREWYSDADLPKEAIRQGCKDIAYQLVHNTDINGAPWPEQQPCRRQGGAGVRGLFEPKDMKYELNRNASTDPSIVEMTEKAVRILRRNPRGFFLFVEGGRIDHGHHSSRAKQALSEAVMLDRAVARAATLTDASETLTVVTADHSHVFSFGGSTPRGNSIFGLAPKKAEDKRPYTSILYGNGPGYAIANGSRPDVSSLPIEDKDYRQQAAVPLDTETHAGEDVAIMAKGPLAHLFHGVQEQNYVAHVLAYAACLEPYHAGPECPAPSSRSGSPGLGQPPSLLLLALGVASLLLRM</sequence>
<organism evidence="14 15">
    <name type="scientific">Platysternon megacephalum</name>
    <name type="common">big-headed turtle</name>
    <dbReference type="NCBI Taxonomy" id="55544"/>
    <lineage>
        <taxon>Eukaryota</taxon>
        <taxon>Metazoa</taxon>
        <taxon>Chordata</taxon>
        <taxon>Craniata</taxon>
        <taxon>Vertebrata</taxon>
        <taxon>Euteleostomi</taxon>
        <taxon>Archelosauria</taxon>
        <taxon>Testudinata</taxon>
        <taxon>Testudines</taxon>
        <taxon>Cryptodira</taxon>
        <taxon>Durocryptodira</taxon>
        <taxon>Testudinoidea</taxon>
        <taxon>Platysternidae</taxon>
        <taxon>Platysternon</taxon>
    </lineage>
</organism>